<comment type="caution">
    <text evidence="6">The sequence shown here is derived from an EMBL/GenBank/DDBJ whole genome shotgun (WGS) entry which is preliminary data.</text>
</comment>
<evidence type="ECO:0000256" key="1">
    <source>
        <dbReference type="ARBA" id="ARBA00023015"/>
    </source>
</evidence>
<keyword evidence="7" id="KW-1185">Reference proteome</keyword>
<keyword evidence="2 4" id="KW-0238">DNA-binding</keyword>
<dbReference type="InterPro" id="IPR009057">
    <property type="entry name" value="Homeodomain-like_sf"/>
</dbReference>
<dbReference type="Gene3D" id="1.10.357.10">
    <property type="entry name" value="Tetracycline Repressor, domain 2"/>
    <property type="match status" value="1"/>
</dbReference>
<dbReference type="Gene3D" id="1.10.10.60">
    <property type="entry name" value="Homeodomain-like"/>
    <property type="match status" value="1"/>
</dbReference>
<evidence type="ECO:0000256" key="2">
    <source>
        <dbReference type="ARBA" id="ARBA00023125"/>
    </source>
</evidence>
<dbReference type="RefSeq" id="WP_135622052.1">
    <property type="nucleotide sequence ID" value="NZ_RQGD01000010.1"/>
</dbReference>
<dbReference type="PROSITE" id="PS50977">
    <property type="entry name" value="HTH_TETR_2"/>
    <property type="match status" value="1"/>
</dbReference>
<dbReference type="InterPro" id="IPR036271">
    <property type="entry name" value="Tet_transcr_reg_TetR-rel_C_sf"/>
</dbReference>
<dbReference type="SUPFAM" id="SSF48498">
    <property type="entry name" value="Tetracyclin repressor-like, C-terminal domain"/>
    <property type="match status" value="1"/>
</dbReference>
<proteinExistence type="predicted"/>
<keyword evidence="1" id="KW-0805">Transcription regulation</keyword>
<dbReference type="SUPFAM" id="SSF46689">
    <property type="entry name" value="Homeodomain-like"/>
    <property type="match status" value="1"/>
</dbReference>
<dbReference type="Proteomes" id="UP000297693">
    <property type="component" value="Unassembled WGS sequence"/>
</dbReference>
<dbReference type="PANTHER" id="PTHR43479:SF11">
    <property type="entry name" value="ACREF_ENVCD OPERON REPRESSOR-RELATED"/>
    <property type="match status" value="1"/>
</dbReference>
<evidence type="ECO:0000313" key="6">
    <source>
        <dbReference type="EMBL" id="TGL62289.1"/>
    </source>
</evidence>
<dbReference type="EMBL" id="RQGD01000010">
    <property type="protein sequence ID" value="TGL62289.1"/>
    <property type="molecule type" value="Genomic_DNA"/>
</dbReference>
<name>A0A4R9K7J7_9LEPT</name>
<protein>
    <submittedName>
        <fullName evidence="6">TetR/AcrR family transcriptional regulator</fullName>
    </submittedName>
</protein>
<feature type="domain" description="HTH tetR-type" evidence="5">
    <location>
        <begin position="24"/>
        <end position="84"/>
    </location>
</feature>
<accession>A0A4R9K7J7</accession>
<evidence type="ECO:0000313" key="7">
    <source>
        <dbReference type="Proteomes" id="UP000297693"/>
    </source>
</evidence>
<sequence>MVVLEILLGSHLDTQTKHRRVRNSLSREEIRNVSLLILKEEGIDALSMRHIANRLGCSVASPYSYYESQIDLVKDLIKHGEDELLGMLRSAIESISAGTTFEKLAAIARSYFKFASTNRELHKIMFVTDYGTLHRKAFPQLPKSYRFFLETLREGFESGEIRYPINEYTAIARLMWSWMYGLLVLDMTGMLRKRRGSDNPIEEGINYFKALFSAPAP</sequence>
<reference evidence="6" key="1">
    <citation type="journal article" date="2019" name="PLoS Negl. Trop. Dis.">
        <title>Revisiting the worldwide diversity of Leptospira species in the environment.</title>
        <authorList>
            <person name="Vincent A.T."/>
            <person name="Schiettekatte O."/>
            <person name="Bourhy P."/>
            <person name="Veyrier F.J."/>
            <person name="Picardeau M."/>
        </authorList>
    </citation>
    <scope>NUCLEOTIDE SEQUENCE [LARGE SCALE GENOMIC DNA]</scope>
    <source>
        <strain evidence="6">201702476</strain>
    </source>
</reference>
<dbReference type="AlphaFoldDB" id="A0A4R9K7J7"/>
<dbReference type="OrthoDB" id="342396at2"/>
<evidence type="ECO:0000256" key="4">
    <source>
        <dbReference type="PROSITE-ProRule" id="PRU00335"/>
    </source>
</evidence>
<dbReference type="InterPro" id="IPR050624">
    <property type="entry name" value="HTH-type_Tx_Regulator"/>
</dbReference>
<dbReference type="InterPro" id="IPR001647">
    <property type="entry name" value="HTH_TetR"/>
</dbReference>
<keyword evidence="3" id="KW-0804">Transcription</keyword>
<feature type="DNA-binding region" description="H-T-H motif" evidence="4">
    <location>
        <begin position="47"/>
        <end position="66"/>
    </location>
</feature>
<gene>
    <name evidence="6" type="ORF">EHQ58_03555</name>
</gene>
<dbReference type="Pfam" id="PF13305">
    <property type="entry name" value="TetR_C_33"/>
    <property type="match status" value="1"/>
</dbReference>
<dbReference type="InterPro" id="IPR025996">
    <property type="entry name" value="MT1864/Rv1816-like_C"/>
</dbReference>
<evidence type="ECO:0000256" key="3">
    <source>
        <dbReference type="ARBA" id="ARBA00023163"/>
    </source>
</evidence>
<evidence type="ECO:0000259" key="5">
    <source>
        <dbReference type="PROSITE" id="PS50977"/>
    </source>
</evidence>
<organism evidence="6 7">
    <name type="scientific">Leptospira ognonensis</name>
    <dbReference type="NCBI Taxonomy" id="2484945"/>
    <lineage>
        <taxon>Bacteria</taxon>
        <taxon>Pseudomonadati</taxon>
        <taxon>Spirochaetota</taxon>
        <taxon>Spirochaetia</taxon>
        <taxon>Leptospirales</taxon>
        <taxon>Leptospiraceae</taxon>
        <taxon>Leptospira</taxon>
    </lineage>
</organism>
<dbReference type="GO" id="GO:0003677">
    <property type="term" value="F:DNA binding"/>
    <property type="evidence" value="ECO:0007669"/>
    <property type="project" value="UniProtKB-UniRule"/>
</dbReference>
<dbReference type="PANTHER" id="PTHR43479">
    <property type="entry name" value="ACREF/ENVCD OPERON REPRESSOR-RELATED"/>
    <property type="match status" value="1"/>
</dbReference>